<dbReference type="InterPro" id="IPR007110">
    <property type="entry name" value="Ig-like_dom"/>
</dbReference>
<dbReference type="SMART" id="SM00408">
    <property type="entry name" value="IGc2"/>
    <property type="match status" value="1"/>
</dbReference>
<feature type="transmembrane region" description="Helical" evidence="13">
    <location>
        <begin position="203"/>
        <end position="224"/>
    </location>
</feature>
<dbReference type="Proteomes" id="UP000052978">
    <property type="component" value="Unassembled WGS sequence"/>
</dbReference>
<dbReference type="GO" id="GO:0007411">
    <property type="term" value="P:axon guidance"/>
    <property type="evidence" value="ECO:0007669"/>
    <property type="project" value="TreeGrafter"/>
</dbReference>
<evidence type="ECO:0000256" key="7">
    <source>
        <dbReference type="ARBA" id="ARBA00023170"/>
    </source>
</evidence>
<dbReference type="InterPro" id="IPR003598">
    <property type="entry name" value="Ig_sub2"/>
</dbReference>
<dbReference type="GO" id="GO:0005789">
    <property type="term" value="C:endoplasmic reticulum membrane"/>
    <property type="evidence" value="ECO:0007669"/>
    <property type="project" value="UniProtKB-SubCell"/>
</dbReference>
<keyword evidence="5 13" id="KW-0472">Membrane</keyword>
<evidence type="ECO:0000256" key="4">
    <source>
        <dbReference type="ARBA" id="ARBA00023035"/>
    </source>
</evidence>
<dbReference type="GO" id="GO:0007156">
    <property type="term" value="P:homophilic cell adhesion via plasma membrane adhesion molecules"/>
    <property type="evidence" value="ECO:0007669"/>
    <property type="project" value="TreeGrafter"/>
</dbReference>
<keyword evidence="6" id="KW-1015">Disulfide bond</keyword>
<dbReference type="GO" id="GO:0030424">
    <property type="term" value="C:axon"/>
    <property type="evidence" value="ECO:0007669"/>
    <property type="project" value="TreeGrafter"/>
</dbReference>
<evidence type="ECO:0000256" key="3">
    <source>
        <dbReference type="ARBA" id="ARBA00022824"/>
    </source>
</evidence>
<dbReference type="EMBL" id="KE162397">
    <property type="protein sequence ID" value="EPQ08043.1"/>
    <property type="molecule type" value="Genomic_DNA"/>
</dbReference>
<dbReference type="PRINTS" id="PR01856">
    <property type="entry name" value="BASIGIN"/>
</dbReference>
<dbReference type="PANTHER" id="PTHR10075:SF107">
    <property type="entry name" value="BASIGIN"/>
    <property type="match status" value="1"/>
</dbReference>
<dbReference type="SMART" id="SM00409">
    <property type="entry name" value="IG"/>
    <property type="match status" value="1"/>
</dbReference>
<reference evidence="15 16" key="1">
    <citation type="journal article" date="2013" name="Nat. Commun.">
        <title>Genome analysis reveals insights into physiology and longevity of the Brandt's bat Myotis brandtii.</title>
        <authorList>
            <person name="Seim I."/>
            <person name="Fang X."/>
            <person name="Xiong Z."/>
            <person name="Lobanov A.V."/>
            <person name="Huang Z."/>
            <person name="Ma S."/>
            <person name="Feng Y."/>
            <person name="Turanov A.A."/>
            <person name="Zhu Y."/>
            <person name="Lenz T.L."/>
            <person name="Gerashchenko M.V."/>
            <person name="Fan D."/>
            <person name="Hee Yim S."/>
            <person name="Yao X."/>
            <person name="Jordan D."/>
            <person name="Xiong Y."/>
            <person name="Ma Y."/>
            <person name="Lyapunov A.N."/>
            <person name="Chen G."/>
            <person name="Kulakova O.I."/>
            <person name="Sun Y."/>
            <person name="Lee S.G."/>
            <person name="Bronson R.T."/>
            <person name="Moskalev A.A."/>
            <person name="Sunyaev S.R."/>
            <person name="Zhang G."/>
            <person name="Krogh A."/>
            <person name="Wang J."/>
            <person name="Gladyshev V.N."/>
        </authorList>
    </citation>
    <scope>NUCLEOTIDE SEQUENCE [LARGE SCALE GENOMIC DNA]</scope>
</reference>
<dbReference type="InterPro" id="IPR036179">
    <property type="entry name" value="Ig-like_dom_sf"/>
</dbReference>
<keyword evidence="16" id="KW-1185">Reference proteome</keyword>
<dbReference type="GO" id="GO:0098632">
    <property type="term" value="F:cell-cell adhesion mediator activity"/>
    <property type="evidence" value="ECO:0007669"/>
    <property type="project" value="TreeGrafter"/>
</dbReference>
<keyword evidence="7" id="KW-0675">Receptor</keyword>
<evidence type="ECO:0000256" key="6">
    <source>
        <dbReference type="ARBA" id="ARBA00023157"/>
    </source>
</evidence>
<evidence type="ECO:0000256" key="9">
    <source>
        <dbReference type="ARBA" id="ARBA00023319"/>
    </source>
</evidence>
<evidence type="ECO:0000256" key="10">
    <source>
        <dbReference type="ARBA" id="ARBA00023768"/>
    </source>
</evidence>
<evidence type="ECO:0000259" key="14">
    <source>
        <dbReference type="PROSITE" id="PS50835"/>
    </source>
</evidence>
<dbReference type="Pfam" id="PF13927">
    <property type="entry name" value="Ig_3"/>
    <property type="match status" value="1"/>
</dbReference>
<accession>S7PCN8</accession>
<dbReference type="Gene3D" id="2.60.40.10">
    <property type="entry name" value="Immunoglobulins"/>
    <property type="match status" value="1"/>
</dbReference>
<dbReference type="SUPFAM" id="SSF48726">
    <property type="entry name" value="Immunoglobulin"/>
    <property type="match status" value="1"/>
</dbReference>
<dbReference type="GO" id="GO:0070593">
    <property type="term" value="P:dendrite self-avoidance"/>
    <property type="evidence" value="ECO:0007669"/>
    <property type="project" value="TreeGrafter"/>
</dbReference>
<dbReference type="FunFam" id="2.60.40.10:FF:000387">
    <property type="entry name" value="Neuroplastin b"/>
    <property type="match status" value="1"/>
</dbReference>
<dbReference type="AlphaFoldDB" id="S7PCN8"/>
<evidence type="ECO:0000256" key="5">
    <source>
        <dbReference type="ARBA" id="ARBA00023136"/>
    </source>
</evidence>
<dbReference type="GO" id="GO:0005537">
    <property type="term" value="F:D-mannose binding"/>
    <property type="evidence" value="ECO:0007669"/>
    <property type="project" value="UniProtKB-KW"/>
</dbReference>
<protein>
    <recommendedName>
        <fullName evidence="11">Basigin</fullName>
    </recommendedName>
</protein>
<feature type="region of interest" description="Disordered" evidence="12">
    <location>
        <begin position="233"/>
        <end position="263"/>
    </location>
</feature>
<evidence type="ECO:0000256" key="11">
    <source>
        <dbReference type="ARBA" id="ARBA00023876"/>
    </source>
</evidence>
<proteinExistence type="predicted"/>
<keyword evidence="13" id="KW-1133">Transmembrane helix</keyword>
<sequence length="263" mass="28541">MVQKLIGSGAGSGVGPDPSAIPKITFSLLDGTWTVCALLQDLLIMTFKACSGPTESPVEGQLTTASACRVDTHESAGQYFCTFLSSEPTGRTARLNVEGPPKIKAVKKSEHATEGETVVLACKSESFPPVTDWLWYKINDDGVQIFSNASQNKVVMSSETKTELHIQNLDLEADPGKYACNGTNAEGTDQAVITLRVRNRLAALWPFLGIVAEVLVLVTIIFIYEKRRKPDEVLDDEDTGSAPLKSSGHMNDKDKNVRQRNAN</sequence>
<keyword evidence="13" id="KW-0812">Transmembrane</keyword>
<comment type="subcellular location">
    <subcellularLocation>
        <location evidence="10">Basolateral cell membrane</location>
        <topology evidence="10">Single-pass type I membrane protein</topology>
    </subcellularLocation>
    <subcellularLocation>
        <location evidence="1">Endoplasmic reticulum membrane</location>
        <topology evidence="1">Single-pass type I membrane protein</topology>
    </subcellularLocation>
</comment>
<keyword evidence="4" id="KW-0430">Lectin</keyword>
<dbReference type="PROSITE" id="PS50835">
    <property type="entry name" value="IG_LIKE"/>
    <property type="match status" value="1"/>
</dbReference>
<dbReference type="GO" id="GO:0016323">
    <property type="term" value="C:basolateral plasma membrane"/>
    <property type="evidence" value="ECO:0007669"/>
    <property type="project" value="UniProtKB-SubCell"/>
</dbReference>
<name>S7PCN8_MYOBR</name>
<gene>
    <name evidence="15" type="ORF">D623_10015567</name>
</gene>
<evidence type="ECO:0000313" key="16">
    <source>
        <dbReference type="Proteomes" id="UP000052978"/>
    </source>
</evidence>
<keyword evidence="2" id="KW-1003">Cell membrane</keyword>
<dbReference type="InterPro" id="IPR003599">
    <property type="entry name" value="Ig_sub"/>
</dbReference>
<keyword evidence="9" id="KW-0393">Immunoglobulin domain</keyword>
<evidence type="ECO:0000313" key="15">
    <source>
        <dbReference type="EMBL" id="EPQ08043.1"/>
    </source>
</evidence>
<keyword evidence="8" id="KW-0325">Glycoprotein</keyword>
<evidence type="ECO:0000256" key="8">
    <source>
        <dbReference type="ARBA" id="ARBA00023180"/>
    </source>
</evidence>
<evidence type="ECO:0000256" key="2">
    <source>
        <dbReference type="ARBA" id="ARBA00022475"/>
    </source>
</evidence>
<dbReference type="PANTHER" id="PTHR10075">
    <property type="entry name" value="BASIGIN RELATED"/>
    <property type="match status" value="1"/>
</dbReference>
<evidence type="ECO:0000256" key="13">
    <source>
        <dbReference type="SAM" id="Phobius"/>
    </source>
</evidence>
<feature type="domain" description="Ig-like" evidence="14">
    <location>
        <begin position="101"/>
        <end position="194"/>
    </location>
</feature>
<evidence type="ECO:0000256" key="1">
    <source>
        <dbReference type="ARBA" id="ARBA00004115"/>
    </source>
</evidence>
<keyword evidence="3" id="KW-0256">Endoplasmic reticulum</keyword>
<organism evidence="15 16">
    <name type="scientific">Myotis brandtii</name>
    <name type="common">Brandt's bat</name>
    <dbReference type="NCBI Taxonomy" id="109478"/>
    <lineage>
        <taxon>Eukaryota</taxon>
        <taxon>Metazoa</taxon>
        <taxon>Chordata</taxon>
        <taxon>Craniata</taxon>
        <taxon>Vertebrata</taxon>
        <taxon>Euteleostomi</taxon>
        <taxon>Mammalia</taxon>
        <taxon>Eutheria</taxon>
        <taxon>Laurasiatheria</taxon>
        <taxon>Chiroptera</taxon>
        <taxon>Yangochiroptera</taxon>
        <taxon>Vespertilionidae</taxon>
        <taxon>Myotis</taxon>
    </lineage>
</organism>
<keyword evidence="4" id="KW-0465">Mannose-binding</keyword>
<dbReference type="InterPro" id="IPR013783">
    <property type="entry name" value="Ig-like_fold"/>
</dbReference>
<dbReference type="eggNOG" id="ENOG502QPKN">
    <property type="taxonomic scope" value="Eukaryota"/>
</dbReference>
<evidence type="ECO:0000256" key="12">
    <source>
        <dbReference type="SAM" id="MobiDB-lite"/>
    </source>
</evidence>